<dbReference type="PANTHER" id="PTHR43885">
    <property type="entry name" value="HALOACID DEHALOGENASE-LIKE HYDROLASE"/>
    <property type="match status" value="1"/>
</dbReference>
<dbReference type="InterPro" id="IPR023198">
    <property type="entry name" value="PGP-like_dom2"/>
</dbReference>
<dbReference type="Pfam" id="PF00702">
    <property type="entry name" value="Hydrolase"/>
    <property type="match status" value="1"/>
</dbReference>
<comment type="caution">
    <text evidence="1">The sequence shown here is derived from an EMBL/GenBank/DDBJ whole genome shotgun (WGS) entry which is preliminary data.</text>
</comment>
<dbReference type="EMBL" id="CAJHUC010000713">
    <property type="protein sequence ID" value="CAD7697796.1"/>
    <property type="molecule type" value="Genomic_DNA"/>
</dbReference>
<sequence length="317" mass="34178">MEPRLTVPLRRIAPCSTVQAAWCADSHPPPRNPQRPEVLRRGVRLCCWCAAQAASVLGGAAAAPASESHSMVKLVSFDVDGTLIHSVGDSANKVHRQAFKGAFKQVFDVDTDIDVINHHGCTDPLILLKILEHHGVAKEESMPRLGEMQTSMLQYFETHKDEVADGVAVLPGVKNVLQELKTRSDVATCLVTGNLEPIGWGKMEAVGLLDFFSPSPFGGFGSDFCSGNTEESWRDRAELIRIAATRASHLLPNPVSERFHIGDTPMDLLAAKEAGAVAIGVTTGTYSRRDLETCGAETVVLDDLADVSQVLKAMGLE</sequence>
<dbReference type="AlphaFoldDB" id="A0A8S1IVV2"/>
<evidence type="ECO:0000313" key="2">
    <source>
        <dbReference type="Proteomes" id="UP000708148"/>
    </source>
</evidence>
<dbReference type="Gene3D" id="3.40.50.1000">
    <property type="entry name" value="HAD superfamily/HAD-like"/>
    <property type="match status" value="1"/>
</dbReference>
<protein>
    <submittedName>
        <fullName evidence="1">Uncharacterized protein</fullName>
    </submittedName>
</protein>
<reference evidence="1" key="1">
    <citation type="submission" date="2020-12" db="EMBL/GenBank/DDBJ databases">
        <authorList>
            <person name="Iha C."/>
        </authorList>
    </citation>
    <scope>NUCLEOTIDE SEQUENCE</scope>
</reference>
<dbReference type="SFLD" id="SFLDS00003">
    <property type="entry name" value="Haloacid_Dehalogenase"/>
    <property type="match status" value="1"/>
</dbReference>
<dbReference type="PANTHER" id="PTHR43885:SF1">
    <property type="entry name" value="SUPERFAMILY HYDROLASE, PUTATIVE (AFU_ORTHOLOGUE AFUA_4G13290)-RELATED"/>
    <property type="match status" value="1"/>
</dbReference>
<gene>
    <name evidence="1" type="ORF">OSTQU699_LOCUS3157</name>
</gene>
<evidence type="ECO:0000313" key="1">
    <source>
        <dbReference type="EMBL" id="CAD7697796.1"/>
    </source>
</evidence>
<dbReference type="InterPro" id="IPR023214">
    <property type="entry name" value="HAD_sf"/>
</dbReference>
<name>A0A8S1IVV2_9CHLO</name>
<dbReference type="Gene3D" id="1.10.150.240">
    <property type="entry name" value="Putative phosphatase, domain 2"/>
    <property type="match status" value="1"/>
</dbReference>
<dbReference type="SFLD" id="SFLDG01129">
    <property type="entry name" value="C1.5:_HAD__Beta-PGM__Phosphata"/>
    <property type="match status" value="1"/>
</dbReference>
<keyword evidence="2" id="KW-1185">Reference proteome</keyword>
<accession>A0A8S1IVV2</accession>
<dbReference type="OrthoDB" id="40579at2759"/>
<dbReference type="SUPFAM" id="SSF56784">
    <property type="entry name" value="HAD-like"/>
    <property type="match status" value="1"/>
</dbReference>
<organism evidence="1 2">
    <name type="scientific">Ostreobium quekettii</name>
    <dbReference type="NCBI Taxonomy" id="121088"/>
    <lineage>
        <taxon>Eukaryota</taxon>
        <taxon>Viridiplantae</taxon>
        <taxon>Chlorophyta</taxon>
        <taxon>core chlorophytes</taxon>
        <taxon>Ulvophyceae</taxon>
        <taxon>TCBD clade</taxon>
        <taxon>Bryopsidales</taxon>
        <taxon>Ostreobineae</taxon>
        <taxon>Ostreobiaceae</taxon>
        <taxon>Ostreobium</taxon>
    </lineage>
</organism>
<dbReference type="Proteomes" id="UP000708148">
    <property type="component" value="Unassembled WGS sequence"/>
</dbReference>
<proteinExistence type="predicted"/>
<dbReference type="InterPro" id="IPR036412">
    <property type="entry name" value="HAD-like_sf"/>
</dbReference>